<accession>A0AAI8FMZ4</accession>
<evidence type="ECO:0000313" key="2">
    <source>
        <dbReference type="Proteomes" id="UP000029424"/>
    </source>
</evidence>
<evidence type="ECO:0000313" key="1">
    <source>
        <dbReference type="EMBL" id="AIO66335.1"/>
    </source>
</evidence>
<sequence>MIKVPKKTLAGVVGVIAAGVLAVAVPKFEGVKRVGYLDPIGIRRASGQRCRSRV</sequence>
<organism evidence="1 2">
    <name type="scientific">Burkholderia oklahomensis</name>
    <dbReference type="NCBI Taxonomy" id="342113"/>
    <lineage>
        <taxon>Bacteria</taxon>
        <taxon>Pseudomonadati</taxon>
        <taxon>Pseudomonadota</taxon>
        <taxon>Betaproteobacteria</taxon>
        <taxon>Burkholderiales</taxon>
        <taxon>Burkholderiaceae</taxon>
        <taxon>Burkholderia</taxon>
        <taxon>pseudomallei group</taxon>
    </lineage>
</organism>
<proteinExistence type="predicted"/>
<gene>
    <name evidence="1" type="ORF">DM82_733</name>
</gene>
<dbReference type="Proteomes" id="UP000029424">
    <property type="component" value="Chromosome 1"/>
</dbReference>
<dbReference type="AlphaFoldDB" id="A0AAI8FMZ4"/>
<keyword evidence="2" id="KW-1185">Reference proteome</keyword>
<dbReference type="EMBL" id="CP008726">
    <property type="protein sequence ID" value="AIO66335.1"/>
    <property type="molecule type" value="Genomic_DNA"/>
</dbReference>
<dbReference type="KEGG" id="bok:DM82_733"/>
<name>A0AAI8FMZ4_9BURK</name>
<protein>
    <submittedName>
        <fullName evidence="1">Uncharacterized protein</fullName>
    </submittedName>
</protein>
<reference evidence="1 2" key="1">
    <citation type="submission" date="2014-06" db="EMBL/GenBank/DDBJ databases">
        <authorList>
            <person name="Bishop-Lilly K.A."/>
            <person name="Broomall S.M."/>
            <person name="Chain P.S."/>
            <person name="Chertkov O."/>
            <person name="Coyne S.R."/>
            <person name="Daligault H.E."/>
            <person name="Davenport K.W."/>
            <person name="Erkkila T."/>
            <person name="Frey K.G."/>
            <person name="Gibbons H.S."/>
            <person name="Gu W."/>
            <person name="Jaissle J."/>
            <person name="Johnson S.L."/>
            <person name="Koroleva G.I."/>
            <person name="Ladner J.T."/>
            <person name="Lo C.-C."/>
            <person name="Minogue T.D."/>
            <person name="Munk C."/>
            <person name="Palacios G.F."/>
            <person name="Redden C.L."/>
            <person name="Rosenzweig C.N."/>
            <person name="Scholz M.B."/>
            <person name="Teshima H."/>
            <person name="Xu Y."/>
        </authorList>
    </citation>
    <scope>NUCLEOTIDE SEQUENCE [LARGE SCALE GENOMIC DNA]</scope>
    <source>
        <strain evidence="1 2">EO147</strain>
    </source>
</reference>